<evidence type="ECO:0000313" key="1">
    <source>
        <dbReference type="Ensembl" id="ENSACIP00000003671.1"/>
    </source>
</evidence>
<dbReference type="Gene3D" id="2.60.40.10">
    <property type="entry name" value="Immunoglobulins"/>
    <property type="match status" value="1"/>
</dbReference>
<dbReference type="AlphaFoldDB" id="A0A3Q0R166"/>
<dbReference type="InterPro" id="IPR036179">
    <property type="entry name" value="Ig-like_dom_sf"/>
</dbReference>
<dbReference type="Ensembl" id="ENSACIT00000003790.1">
    <property type="protein sequence ID" value="ENSACIP00000003671.1"/>
    <property type="gene ID" value="ENSACIG00000002914.1"/>
</dbReference>
<accession>A0A3Q0R166</accession>
<sequence length="42" mass="4818">FTWTVWCDIRLNQAPSEVKRPGETVKISCVTSGYTMTSFTIY</sequence>
<evidence type="ECO:0000313" key="2">
    <source>
        <dbReference type="Proteomes" id="UP000261340"/>
    </source>
</evidence>
<organism evidence="1 2">
    <name type="scientific">Amphilophus citrinellus</name>
    <name type="common">Midas cichlid</name>
    <name type="synonym">Cichlasoma citrinellum</name>
    <dbReference type="NCBI Taxonomy" id="61819"/>
    <lineage>
        <taxon>Eukaryota</taxon>
        <taxon>Metazoa</taxon>
        <taxon>Chordata</taxon>
        <taxon>Craniata</taxon>
        <taxon>Vertebrata</taxon>
        <taxon>Euteleostomi</taxon>
        <taxon>Actinopterygii</taxon>
        <taxon>Neopterygii</taxon>
        <taxon>Teleostei</taxon>
        <taxon>Neoteleostei</taxon>
        <taxon>Acanthomorphata</taxon>
        <taxon>Ovalentaria</taxon>
        <taxon>Cichlomorphae</taxon>
        <taxon>Cichliformes</taxon>
        <taxon>Cichlidae</taxon>
        <taxon>New World cichlids</taxon>
        <taxon>Cichlasomatinae</taxon>
        <taxon>Heroini</taxon>
        <taxon>Amphilophus</taxon>
    </lineage>
</organism>
<dbReference type="GeneTree" id="ENSGT00940000177101"/>
<reference evidence="1" key="2">
    <citation type="submission" date="2025-09" db="UniProtKB">
        <authorList>
            <consortium name="Ensembl"/>
        </authorList>
    </citation>
    <scope>IDENTIFICATION</scope>
</reference>
<proteinExistence type="predicted"/>
<evidence type="ECO:0008006" key="3">
    <source>
        <dbReference type="Google" id="ProtNLM"/>
    </source>
</evidence>
<dbReference type="STRING" id="61819.ENSACIP00000003671"/>
<dbReference type="InterPro" id="IPR013783">
    <property type="entry name" value="Ig-like_fold"/>
</dbReference>
<keyword evidence="2" id="KW-1185">Reference proteome</keyword>
<reference evidence="1" key="1">
    <citation type="submission" date="2025-08" db="UniProtKB">
        <authorList>
            <consortium name="Ensembl"/>
        </authorList>
    </citation>
    <scope>IDENTIFICATION</scope>
</reference>
<protein>
    <recommendedName>
        <fullName evidence="3">Ig-like domain-containing protein</fullName>
    </recommendedName>
</protein>
<dbReference type="SUPFAM" id="SSF48726">
    <property type="entry name" value="Immunoglobulin"/>
    <property type="match status" value="1"/>
</dbReference>
<dbReference type="Proteomes" id="UP000261340">
    <property type="component" value="Unplaced"/>
</dbReference>
<name>A0A3Q0R166_AMPCI</name>